<keyword evidence="2" id="KW-0808">Transferase</keyword>
<dbReference type="PROSITE" id="PS00794">
    <property type="entry name" value="HPPK"/>
    <property type="match status" value="1"/>
</dbReference>
<organism evidence="2 3">
    <name type="scientific">Evansella tamaricis</name>
    <dbReference type="NCBI Taxonomy" id="2069301"/>
    <lineage>
        <taxon>Bacteria</taxon>
        <taxon>Bacillati</taxon>
        <taxon>Bacillota</taxon>
        <taxon>Bacilli</taxon>
        <taxon>Bacillales</taxon>
        <taxon>Bacillaceae</taxon>
        <taxon>Evansella</taxon>
    </lineage>
</organism>
<dbReference type="EMBL" id="JAHQCS010000032">
    <property type="protein sequence ID" value="MBU9710488.1"/>
    <property type="molecule type" value="Genomic_DNA"/>
</dbReference>
<dbReference type="CDD" id="cd00483">
    <property type="entry name" value="HPPK"/>
    <property type="match status" value="1"/>
</dbReference>
<dbReference type="GO" id="GO:0003848">
    <property type="term" value="F:2-amino-4-hydroxy-6-hydroxymethyldihydropteridine diphosphokinase activity"/>
    <property type="evidence" value="ECO:0007669"/>
    <property type="project" value="UniProtKB-EC"/>
</dbReference>
<dbReference type="InterPro" id="IPR000550">
    <property type="entry name" value="Hppk"/>
</dbReference>
<proteinExistence type="predicted"/>
<dbReference type="Pfam" id="PF01288">
    <property type="entry name" value="HPPK"/>
    <property type="match status" value="1"/>
</dbReference>
<keyword evidence="3" id="KW-1185">Reference proteome</keyword>
<accession>A0ABS6J9Y5</accession>
<feature type="domain" description="7,8-dihydro-6-hydroxymethylpterin-pyrophosphokinase" evidence="1">
    <location>
        <begin position="93"/>
        <end position="104"/>
    </location>
</feature>
<gene>
    <name evidence="2" type="primary">folK</name>
    <name evidence="2" type="ORF">KS419_01795</name>
</gene>
<dbReference type="NCBIfam" id="TIGR01498">
    <property type="entry name" value="folK"/>
    <property type="match status" value="1"/>
</dbReference>
<dbReference type="EC" id="2.7.6.3" evidence="2"/>
<evidence type="ECO:0000313" key="2">
    <source>
        <dbReference type="EMBL" id="MBU9710488.1"/>
    </source>
</evidence>
<protein>
    <submittedName>
        <fullName evidence="2">2-amino-4-hydroxy-6-hydroxymethyldihydropteridine diphosphokinase</fullName>
        <ecNumber evidence="2">2.7.6.3</ecNumber>
    </submittedName>
</protein>
<reference evidence="2 3" key="1">
    <citation type="submission" date="2021-06" db="EMBL/GenBank/DDBJ databases">
        <title>Bacillus sp. RD4P76, an endophyte from a halophyte.</title>
        <authorList>
            <person name="Sun J.-Q."/>
        </authorList>
    </citation>
    <scope>NUCLEOTIDE SEQUENCE [LARGE SCALE GENOMIC DNA]</scope>
    <source>
        <strain evidence="2 3">CGMCC 1.15917</strain>
    </source>
</reference>
<dbReference type="PANTHER" id="PTHR43071">
    <property type="entry name" value="2-AMINO-4-HYDROXY-6-HYDROXYMETHYLDIHYDROPTERIDINE PYROPHOSPHOKINASE"/>
    <property type="match status" value="1"/>
</dbReference>
<dbReference type="Proteomes" id="UP000784880">
    <property type="component" value="Unassembled WGS sequence"/>
</dbReference>
<dbReference type="PANTHER" id="PTHR43071:SF1">
    <property type="entry name" value="2-AMINO-4-HYDROXY-6-HYDROXYMETHYLDIHYDROPTERIDINE PYROPHOSPHOKINASE"/>
    <property type="match status" value="1"/>
</dbReference>
<name>A0ABS6J9Y5_9BACI</name>
<evidence type="ECO:0000259" key="1">
    <source>
        <dbReference type="PROSITE" id="PS00794"/>
    </source>
</evidence>
<sequence>MKIKKKNTVYLSLGSNIGDRHQHLMDAIEQIKLLPGCTVEKLSSVYETDPVGFADQTPFLNMVIKIETSLQPEELLNSTQKIEEYGGRTKTIRWGPRTIDLDILLYNNENIKLKHLEVPHPRMFKRGFVLIPLKEIEPNLIFSDGKPIERYIEELSEKEGVRKWRISYGEEGSELSEN</sequence>
<evidence type="ECO:0000313" key="3">
    <source>
        <dbReference type="Proteomes" id="UP000784880"/>
    </source>
</evidence>
<dbReference type="RefSeq" id="WP_217064379.1">
    <property type="nucleotide sequence ID" value="NZ_JAHQCS010000032.1"/>
</dbReference>
<comment type="caution">
    <text evidence="2">The sequence shown here is derived from an EMBL/GenBank/DDBJ whole genome shotgun (WGS) entry which is preliminary data.</text>
</comment>